<dbReference type="OrthoDB" id="193284at2157"/>
<dbReference type="PANTHER" id="PTHR43767">
    <property type="entry name" value="LONG-CHAIN-FATTY-ACID--COA LIGASE"/>
    <property type="match status" value="1"/>
</dbReference>
<comment type="similarity">
    <text evidence="1">Belongs to the ATP-dependent AMP-binding enzyme family.</text>
</comment>
<proteinExistence type="inferred from homology"/>
<dbReference type="InterPro" id="IPR045851">
    <property type="entry name" value="AMP-bd_C_sf"/>
</dbReference>
<dbReference type="Gene3D" id="3.40.50.12780">
    <property type="entry name" value="N-terminal domain of ligase-like"/>
    <property type="match status" value="1"/>
</dbReference>
<organism evidence="5 6">
    <name type="scientific">Halogranum amylolyticum</name>
    <dbReference type="NCBI Taxonomy" id="660520"/>
    <lineage>
        <taxon>Archaea</taxon>
        <taxon>Methanobacteriati</taxon>
        <taxon>Methanobacteriota</taxon>
        <taxon>Stenosarchaea group</taxon>
        <taxon>Halobacteria</taxon>
        <taxon>Halobacteriales</taxon>
        <taxon>Haloferacaceae</taxon>
    </lineage>
</organism>
<dbReference type="EMBL" id="FODV01000005">
    <property type="protein sequence ID" value="SEO81124.1"/>
    <property type="molecule type" value="Genomic_DNA"/>
</dbReference>
<dbReference type="Gene3D" id="3.30.300.30">
    <property type="match status" value="1"/>
</dbReference>
<dbReference type="Pfam" id="PF00501">
    <property type="entry name" value="AMP-binding"/>
    <property type="match status" value="1"/>
</dbReference>
<keyword evidence="6" id="KW-1185">Reference proteome</keyword>
<reference evidence="6" key="1">
    <citation type="submission" date="2016-10" db="EMBL/GenBank/DDBJ databases">
        <authorList>
            <person name="Varghese N."/>
            <person name="Submissions S."/>
        </authorList>
    </citation>
    <scope>NUCLEOTIDE SEQUENCE [LARGE SCALE GENOMIC DNA]</scope>
    <source>
        <strain evidence="6">CGMCC 1.10121</strain>
    </source>
</reference>
<dbReference type="FunFam" id="3.30.300.30:FF:000008">
    <property type="entry name" value="2,3-dihydroxybenzoate-AMP ligase"/>
    <property type="match status" value="1"/>
</dbReference>
<dbReference type="InterPro" id="IPR050237">
    <property type="entry name" value="ATP-dep_AMP-bd_enzyme"/>
</dbReference>
<dbReference type="Proteomes" id="UP000199126">
    <property type="component" value="Unassembled WGS sequence"/>
</dbReference>
<dbReference type="PANTHER" id="PTHR43767:SF11">
    <property type="entry name" value="MEDIUM-CHAIN-FATTY-ACID--COA LIGASE"/>
    <property type="match status" value="1"/>
</dbReference>
<dbReference type="Pfam" id="PF13193">
    <property type="entry name" value="AMP-binding_C"/>
    <property type="match status" value="1"/>
</dbReference>
<dbReference type="CDD" id="cd12119">
    <property type="entry name" value="ttLC_FACS_AlkK_like"/>
    <property type="match status" value="1"/>
</dbReference>
<evidence type="ECO:0000259" key="4">
    <source>
        <dbReference type="Pfam" id="PF13193"/>
    </source>
</evidence>
<keyword evidence="2" id="KW-0436">Ligase</keyword>
<feature type="domain" description="AMP-dependent synthetase/ligase" evidence="3">
    <location>
        <begin position="15"/>
        <end position="400"/>
    </location>
</feature>
<dbReference type="InterPro" id="IPR025110">
    <property type="entry name" value="AMP-bd_C"/>
</dbReference>
<dbReference type="RefSeq" id="WP_089824447.1">
    <property type="nucleotide sequence ID" value="NZ_FODV01000005.1"/>
</dbReference>
<dbReference type="InterPro" id="IPR000873">
    <property type="entry name" value="AMP-dep_synth/lig_dom"/>
</dbReference>
<accession>A0A1H8SRZ7</accession>
<evidence type="ECO:0000256" key="2">
    <source>
        <dbReference type="ARBA" id="ARBA00022598"/>
    </source>
</evidence>
<dbReference type="AlphaFoldDB" id="A0A1H8SRZ7"/>
<protein>
    <submittedName>
        <fullName evidence="5">Fatty-acyl-CoA synthase</fullName>
    </submittedName>
</protein>
<dbReference type="InterPro" id="IPR020845">
    <property type="entry name" value="AMP-binding_CS"/>
</dbReference>
<evidence type="ECO:0000256" key="1">
    <source>
        <dbReference type="ARBA" id="ARBA00006432"/>
    </source>
</evidence>
<name>A0A1H8SRZ7_9EURY</name>
<dbReference type="GO" id="GO:0016877">
    <property type="term" value="F:ligase activity, forming carbon-sulfur bonds"/>
    <property type="evidence" value="ECO:0007669"/>
    <property type="project" value="UniProtKB-ARBA"/>
</dbReference>
<dbReference type="SUPFAM" id="SSF56801">
    <property type="entry name" value="Acetyl-CoA synthetase-like"/>
    <property type="match status" value="1"/>
</dbReference>
<evidence type="ECO:0000313" key="6">
    <source>
        <dbReference type="Proteomes" id="UP000199126"/>
    </source>
</evidence>
<dbReference type="PROSITE" id="PS00455">
    <property type="entry name" value="AMP_BINDING"/>
    <property type="match status" value="1"/>
</dbReference>
<gene>
    <name evidence="5" type="ORF">SAMN04487948_105276</name>
</gene>
<evidence type="ECO:0000313" key="5">
    <source>
        <dbReference type="EMBL" id="SEO81124.1"/>
    </source>
</evidence>
<sequence length="560" mass="61824">MAGTTDQTLRPLLWRASRLFPDREIVSRTHEGVQRYTYAEYERRVGKLADALAAAGVSEGDRVATFSWNHHWHFETYFAVPNMGAQLHTINPLLPAHHIQYIVENASDSVIFVDPSLLEKLEAAVAAEGGEEAFASVDQFVVVGSSVPDTSLSPVTDFESFVDGREADYDWPEVDEEQPAGMCYTSGTTGKPKGVEYTQQMLWAHTMASLPQSGLDIGADDVVMPVVPMFHVNAWGMPFSATAAGAKHVYPGPAPSSEDLAKLIEEEGVTLTAGVPTVWLGLLDYLDEHDADLSSLERIVIGGSAAPQSVIRRFDEEYDVDVLHAWGMSEMSPIGTVSHLKPGMEELSKEEQYEKRAKQGLFVPGLEYKVIGDDGEEVPQNGEDFGELWVRGPWVVTEYFKRPDANEEDFEDAPGGKWLKTGDVVTIDPDGYMELVDRAKDVIKSGGEWISSVELENALMAHDDVAEATVIGVPHERWQERPVACVVPKEGVDDEGLRADLQELVAEKFPKWWTPDEVVFIDEVPKTATGKFDKKVLRDQYDDESLVEGKTPDEAAPGQD</sequence>
<dbReference type="NCBIfam" id="NF004837">
    <property type="entry name" value="PRK06187.1"/>
    <property type="match status" value="1"/>
</dbReference>
<evidence type="ECO:0000259" key="3">
    <source>
        <dbReference type="Pfam" id="PF00501"/>
    </source>
</evidence>
<dbReference type="InterPro" id="IPR042099">
    <property type="entry name" value="ANL_N_sf"/>
</dbReference>
<feature type="domain" description="AMP-binding enzyme C-terminal" evidence="4">
    <location>
        <begin position="454"/>
        <end position="531"/>
    </location>
</feature>